<dbReference type="FunFam" id="3.40.50.1820:FF:000057">
    <property type="entry name" value="Lipase"/>
    <property type="match status" value="1"/>
</dbReference>
<evidence type="ECO:0000256" key="3">
    <source>
        <dbReference type="ARBA" id="ARBA00022801"/>
    </source>
</evidence>
<reference evidence="12" key="3">
    <citation type="submission" date="2015-06" db="UniProtKB">
        <authorList>
            <consortium name="EnsemblMetazoa"/>
        </authorList>
    </citation>
    <scope>IDENTIFICATION</scope>
</reference>
<dbReference type="GO" id="GO:0016042">
    <property type="term" value="P:lipid catabolic process"/>
    <property type="evidence" value="ECO:0007669"/>
    <property type="project" value="UniProtKB-KW"/>
</dbReference>
<dbReference type="OMA" id="FHEFNPV"/>
<evidence type="ECO:0000256" key="2">
    <source>
        <dbReference type="ARBA" id="ARBA00022729"/>
    </source>
</evidence>
<feature type="active site" description="Nucleophile" evidence="8">
    <location>
        <position position="172"/>
    </location>
</feature>
<dbReference type="InterPro" id="IPR025483">
    <property type="entry name" value="Lipase_euk"/>
</dbReference>
<dbReference type="RefSeq" id="XP_009024333.1">
    <property type="nucleotide sequence ID" value="XM_009026085.1"/>
</dbReference>
<feature type="domain" description="AB hydrolase-1" evidence="10">
    <location>
        <begin position="79"/>
        <end position="377"/>
    </location>
</feature>
<feature type="chain" id="PRO_5010980882" description="Lipase" evidence="9">
    <location>
        <begin position="23"/>
        <end position="394"/>
    </location>
</feature>
<dbReference type="Pfam" id="PF00561">
    <property type="entry name" value="Abhydrolase_1"/>
    <property type="match status" value="1"/>
</dbReference>
<evidence type="ECO:0000256" key="5">
    <source>
        <dbReference type="ARBA" id="ARBA00023098"/>
    </source>
</evidence>
<name>T1FNF1_HELRO</name>
<dbReference type="AlphaFoldDB" id="T1FNF1"/>
<dbReference type="InterPro" id="IPR029058">
    <property type="entry name" value="AB_hydrolase_fold"/>
</dbReference>
<dbReference type="Gene3D" id="3.40.50.1820">
    <property type="entry name" value="alpha/beta hydrolase"/>
    <property type="match status" value="1"/>
</dbReference>
<evidence type="ECO:0000313" key="13">
    <source>
        <dbReference type="Proteomes" id="UP000015101"/>
    </source>
</evidence>
<dbReference type="HOGENOM" id="CLU_010974_0_0_1"/>
<evidence type="ECO:0000313" key="11">
    <source>
        <dbReference type="EMBL" id="ESN97502.1"/>
    </source>
</evidence>
<evidence type="ECO:0000256" key="9">
    <source>
        <dbReference type="SAM" id="SignalP"/>
    </source>
</evidence>
<keyword evidence="13" id="KW-1185">Reference proteome</keyword>
<dbReference type="InterPro" id="IPR000073">
    <property type="entry name" value="AB_hydrolase_1"/>
</dbReference>
<feature type="active site" description="Charge relay system" evidence="8">
    <location>
        <position position="371"/>
    </location>
</feature>
<protein>
    <recommendedName>
        <fullName evidence="7">Lipase</fullName>
    </recommendedName>
</protein>
<dbReference type="FunCoup" id="T1FNF1">
    <property type="interactions" value="146"/>
</dbReference>
<dbReference type="GO" id="GO:0006629">
    <property type="term" value="P:lipid metabolic process"/>
    <property type="evidence" value="ECO:0000318"/>
    <property type="project" value="GO_Central"/>
</dbReference>
<dbReference type="KEGG" id="hro:HELRODRAFT_185901"/>
<dbReference type="CTD" id="20210348"/>
<dbReference type="PIRSF" id="PIRSF000862">
    <property type="entry name" value="Steryl_ester_lip"/>
    <property type="match status" value="1"/>
</dbReference>
<evidence type="ECO:0000256" key="7">
    <source>
        <dbReference type="PIRNR" id="PIRNR000862"/>
    </source>
</evidence>
<evidence type="ECO:0000259" key="10">
    <source>
        <dbReference type="Pfam" id="PF00561"/>
    </source>
</evidence>
<keyword evidence="4 7" id="KW-0442">Lipid degradation</keyword>
<dbReference type="EnsemblMetazoa" id="HelroT185901">
    <property type="protein sequence ID" value="HelroP185901"/>
    <property type="gene ID" value="HelroG185901"/>
</dbReference>
<sequence length="394" mass="45464">MSATRCTLQIMFLILSFKCILSKDPDLRNNIMEMIAYKGYPAEEHFVRTTDGFILGLHRINKMVDCSQREDKNCNANKPAVLLLHGLLESSTSWVLNQPHQSLGYILADAGYDVWMGNVRGNTYSRQHVDYSPRDDKFWNWSWDQMAEYDFPAMVNHIHNRTKQPINFIGFSQGSLIAFSSFSRNQDISNKVKKFIALGPVATVKHVSGFFKYLAKFSIVPETLFKLMGVQEFLPSSFFVDLVAKTVCRVFLLKQMCAIPILIGGLNRYNLNETRLPVYITHSPAGTSVKNLVHFAQMYKSGEFSYYDYKKNNYEYYQQTTVPNYNLKNVHVPTYLFHGSHDKLSTPEDVKFIVENLPNLKNVTLLQGYQHLDFVWGMDAHVRVYKTLLQILQQ</sequence>
<dbReference type="SUPFAM" id="SSF53474">
    <property type="entry name" value="alpha/beta-Hydrolases"/>
    <property type="match status" value="1"/>
</dbReference>
<dbReference type="EMBL" id="AMQM01006240">
    <property type="status" value="NOT_ANNOTATED_CDS"/>
    <property type="molecule type" value="Genomic_DNA"/>
</dbReference>
<dbReference type="PANTHER" id="PTHR11005">
    <property type="entry name" value="LYSOSOMAL ACID LIPASE-RELATED"/>
    <property type="match status" value="1"/>
</dbReference>
<evidence type="ECO:0000256" key="8">
    <source>
        <dbReference type="PIRSR" id="PIRSR000862-1"/>
    </source>
</evidence>
<gene>
    <name evidence="12" type="primary">20210348</name>
    <name evidence="11" type="ORF">HELRODRAFT_185901</name>
</gene>
<accession>T1FNF1</accession>
<keyword evidence="5" id="KW-0443">Lipid metabolism</keyword>
<dbReference type="Proteomes" id="UP000015101">
    <property type="component" value="Unassembled WGS sequence"/>
</dbReference>
<dbReference type="OrthoDB" id="9974421at2759"/>
<reference evidence="13" key="1">
    <citation type="submission" date="2012-12" db="EMBL/GenBank/DDBJ databases">
        <authorList>
            <person name="Hellsten U."/>
            <person name="Grimwood J."/>
            <person name="Chapman J.A."/>
            <person name="Shapiro H."/>
            <person name="Aerts A."/>
            <person name="Otillar R.P."/>
            <person name="Terry A.Y."/>
            <person name="Boore J.L."/>
            <person name="Simakov O."/>
            <person name="Marletaz F."/>
            <person name="Cho S.-J."/>
            <person name="Edsinger-Gonzales E."/>
            <person name="Havlak P."/>
            <person name="Kuo D.-H."/>
            <person name="Larsson T."/>
            <person name="Lv J."/>
            <person name="Arendt D."/>
            <person name="Savage R."/>
            <person name="Osoegawa K."/>
            <person name="de Jong P."/>
            <person name="Lindberg D.R."/>
            <person name="Seaver E.C."/>
            <person name="Weisblat D.A."/>
            <person name="Putnam N.H."/>
            <person name="Grigoriev I.V."/>
            <person name="Rokhsar D.S."/>
        </authorList>
    </citation>
    <scope>NUCLEOTIDE SEQUENCE</scope>
</reference>
<proteinExistence type="inferred from homology"/>
<dbReference type="STRING" id="6412.T1FNF1"/>
<dbReference type="GeneID" id="20210348"/>
<keyword evidence="3 7" id="KW-0378">Hydrolase</keyword>
<dbReference type="GO" id="GO:0016298">
    <property type="term" value="F:lipase activity"/>
    <property type="evidence" value="ECO:0000318"/>
    <property type="project" value="GO_Central"/>
</dbReference>
<evidence type="ECO:0000256" key="1">
    <source>
        <dbReference type="ARBA" id="ARBA00010701"/>
    </source>
</evidence>
<evidence type="ECO:0000313" key="12">
    <source>
        <dbReference type="EnsemblMetazoa" id="HelroP185901"/>
    </source>
</evidence>
<comment type="similarity">
    <text evidence="1 7">Belongs to the AB hydrolase superfamily. Lipase family.</text>
</comment>
<dbReference type="eggNOG" id="KOG2624">
    <property type="taxonomic scope" value="Eukaryota"/>
</dbReference>
<evidence type="ECO:0000256" key="6">
    <source>
        <dbReference type="ARBA" id="ARBA00023180"/>
    </source>
</evidence>
<dbReference type="EMBL" id="KB097336">
    <property type="protein sequence ID" value="ESN97502.1"/>
    <property type="molecule type" value="Genomic_DNA"/>
</dbReference>
<evidence type="ECO:0000256" key="4">
    <source>
        <dbReference type="ARBA" id="ARBA00022963"/>
    </source>
</evidence>
<feature type="signal peptide" evidence="9">
    <location>
        <begin position="1"/>
        <end position="22"/>
    </location>
</feature>
<reference evidence="11 13" key="2">
    <citation type="journal article" date="2013" name="Nature">
        <title>Insights into bilaterian evolution from three spiralian genomes.</title>
        <authorList>
            <person name="Simakov O."/>
            <person name="Marletaz F."/>
            <person name="Cho S.J."/>
            <person name="Edsinger-Gonzales E."/>
            <person name="Havlak P."/>
            <person name="Hellsten U."/>
            <person name="Kuo D.H."/>
            <person name="Larsson T."/>
            <person name="Lv J."/>
            <person name="Arendt D."/>
            <person name="Savage R."/>
            <person name="Osoegawa K."/>
            <person name="de Jong P."/>
            <person name="Grimwood J."/>
            <person name="Chapman J.A."/>
            <person name="Shapiro H."/>
            <person name="Aerts A."/>
            <person name="Otillar R.P."/>
            <person name="Terry A.Y."/>
            <person name="Boore J.L."/>
            <person name="Grigoriev I.V."/>
            <person name="Lindberg D.R."/>
            <person name="Seaver E.C."/>
            <person name="Weisblat D.A."/>
            <person name="Putnam N.H."/>
            <person name="Rokhsar D.S."/>
        </authorList>
    </citation>
    <scope>NUCLEOTIDE SEQUENCE</scope>
</reference>
<organism evidence="12 13">
    <name type="scientific">Helobdella robusta</name>
    <name type="common">Californian leech</name>
    <dbReference type="NCBI Taxonomy" id="6412"/>
    <lineage>
        <taxon>Eukaryota</taxon>
        <taxon>Metazoa</taxon>
        <taxon>Spiralia</taxon>
        <taxon>Lophotrochozoa</taxon>
        <taxon>Annelida</taxon>
        <taxon>Clitellata</taxon>
        <taxon>Hirudinea</taxon>
        <taxon>Rhynchobdellida</taxon>
        <taxon>Glossiphoniidae</taxon>
        <taxon>Helobdella</taxon>
    </lineage>
</organism>
<feature type="active site" description="Charge relay system" evidence="8">
    <location>
        <position position="342"/>
    </location>
</feature>
<keyword evidence="2 9" id="KW-0732">Signal</keyword>
<dbReference type="InParanoid" id="T1FNF1"/>
<keyword evidence="6" id="KW-0325">Glycoprotein</keyword>